<comment type="caution">
    <text evidence="1">The sequence shown here is derived from an EMBL/GenBank/DDBJ whole genome shotgun (WGS) entry which is preliminary data.</text>
</comment>
<protein>
    <submittedName>
        <fullName evidence="1">Uncharacterized protein</fullName>
    </submittedName>
</protein>
<dbReference type="RefSeq" id="WP_186893119.1">
    <property type="nucleotide sequence ID" value="NZ_WJBE01000001.1"/>
</dbReference>
<proteinExistence type="predicted"/>
<dbReference type="Proteomes" id="UP000622405">
    <property type="component" value="Unassembled WGS sequence"/>
</dbReference>
<reference evidence="1 2" key="1">
    <citation type="journal article" date="2020" name="mSystems">
        <title>Defining Genomic and Predicted Metabolic Features of the Acetobacterium Genus.</title>
        <authorList>
            <person name="Ross D.E."/>
            <person name="Marshall C.W."/>
            <person name="Gulliver D."/>
            <person name="May H.D."/>
            <person name="Norman R.S."/>
        </authorList>
    </citation>
    <scope>NUCLEOTIDE SEQUENCE [LARGE SCALE GENOMIC DNA]</scope>
    <source>
        <strain evidence="1 2">DSM 4132</strain>
    </source>
</reference>
<keyword evidence="2" id="KW-1185">Reference proteome</keyword>
<dbReference type="EMBL" id="WJBE01000001">
    <property type="protein sequence ID" value="MBC3898472.1"/>
    <property type="molecule type" value="Genomic_DNA"/>
</dbReference>
<evidence type="ECO:0000313" key="2">
    <source>
        <dbReference type="Proteomes" id="UP000622405"/>
    </source>
</evidence>
<name>A0ABR6YTG2_9FIRM</name>
<evidence type="ECO:0000313" key="1">
    <source>
        <dbReference type="EMBL" id="MBC3898472.1"/>
    </source>
</evidence>
<gene>
    <name evidence="1" type="ORF">GH811_02415</name>
</gene>
<accession>A0ABR6YTG2</accession>
<organism evidence="1 2">
    <name type="scientific">Acetobacterium malicum</name>
    <dbReference type="NCBI Taxonomy" id="52692"/>
    <lineage>
        <taxon>Bacteria</taxon>
        <taxon>Bacillati</taxon>
        <taxon>Bacillota</taxon>
        <taxon>Clostridia</taxon>
        <taxon>Eubacteriales</taxon>
        <taxon>Eubacteriaceae</taxon>
        <taxon>Acetobacterium</taxon>
    </lineage>
</organism>
<sequence>MINIDYNWGELHLYSSTSYAMEDKCLETAGSYAPDIEPADINVSDTVTFVWEIKTS</sequence>